<evidence type="ECO:0000313" key="1">
    <source>
        <dbReference type="EMBL" id="KAK2835899.1"/>
    </source>
</evidence>
<keyword evidence="2" id="KW-1185">Reference proteome</keyword>
<evidence type="ECO:0000313" key="2">
    <source>
        <dbReference type="Proteomes" id="UP001187415"/>
    </source>
</evidence>
<accession>A0AA88SE11</accession>
<proteinExistence type="predicted"/>
<name>A0AA88SE11_CHASR</name>
<protein>
    <submittedName>
        <fullName evidence="1">Uncharacterized protein</fullName>
    </submittedName>
</protein>
<organism evidence="1 2">
    <name type="scientific">Channa striata</name>
    <name type="common">Snakehead murrel</name>
    <name type="synonym">Ophicephalus striatus</name>
    <dbReference type="NCBI Taxonomy" id="64152"/>
    <lineage>
        <taxon>Eukaryota</taxon>
        <taxon>Metazoa</taxon>
        <taxon>Chordata</taxon>
        <taxon>Craniata</taxon>
        <taxon>Vertebrata</taxon>
        <taxon>Euteleostomi</taxon>
        <taxon>Actinopterygii</taxon>
        <taxon>Neopterygii</taxon>
        <taxon>Teleostei</taxon>
        <taxon>Neoteleostei</taxon>
        <taxon>Acanthomorphata</taxon>
        <taxon>Anabantaria</taxon>
        <taxon>Anabantiformes</taxon>
        <taxon>Channoidei</taxon>
        <taxon>Channidae</taxon>
        <taxon>Channa</taxon>
    </lineage>
</organism>
<reference evidence="1" key="1">
    <citation type="submission" date="2023-07" db="EMBL/GenBank/DDBJ databases">
        <title>Chromosome-level Genome Assembly of Striped Snakehead (Channa striata).</title>
        <authorList>
            <person name="Liu H."/>
        </authorList>
    </citation>
    <scope>NUCLEOTIDE SEQUENCE</scope>
    <source>
        <strain evidence="1">Gz</strain>
        <tissue evidence="1">Muscle</tissue>
    </source>
</reference>
<dbReference type="Proteomes" id="UP001187415">
    <property type="component" value="Unassembled WGS sequence"/>
</dbReference>
<comment type="caution">
    <text evidence="1">The sequence shown here is derived from an EMBL/GenBank/DDBJ whole genome shotgun (WGS) entry which is preliminary data.</text>
</comment>
<sequence length="74" mass="8532">MSYNSVLMQLSDTGNVITQARVTSGEDEAFRARVVLPRWKWIRLDCYIQDSKCWVSFWNTCKILKDGSFPAGKL</sequence>
<gene>
    <name evidence="1" type="ORF">Q5P01_016383</name>
</gene>
<dbReference type="EMBL" id="JAUPFM010000012">
    <property type="protein sequence ID" value="KAK2835899.1"/>
    <property type="molecule type" value="Genomic_DNA"/>
</dbReference>
<dbReference type="AlphaFoldDB" id="A0AA88SE11"/>